<dbReference type="PANTHER" id="PTHR43840:SF4">
    <property type="entry name" value="CDF DIVALENT METAL CATION TRANSPORTER (EUROFUNG)"/>
    <property type="match status" value="1"/>
</dbReference>
<keyword evidence="5 7" id="KW-0472">Membrane</keyword>
<feature type="region of interest" description="Disordered" evidence="6">
    <location>
        <begin position="169"/>
        <end position="194"/>
    </location>
</feature>
<dbReference type="Proteomes" id="UP000887226">
    <property type="component" value="Unassembled WGS sequence"/>
</dbReference>
<feature type="region of interest" description="Disordered" evidence="6">
    <location>
        <begin position="55"/>
        <end position="74"/>
    </location>
</feature>
<proteinExistence type="predicted"/>
<feature type="transmembrane region" description="Helical" evidence="7">
    <location>
        <begin position="318"/>
        <end position="336"/>
    </location>
</feature>
<feature type="transmembrane region" description="Helical" evidence="7">
    <location>
        <begin position="356"/>
        <end position="374"/>
    </location>
</feature>
<dbReference type="InterPro" id="IPR027469">
    <property type="entry name" value="Cation_efflux_TMD_sf"/>
</dbReference>
<evidence type="ECO:0000313" key="10">
    <source>
        <dbReference type="Proteomes" id="UP000887226"/>
    </source>
</evidence>
<dbReference type="GO" id="GO:0098771">
    <property type="term" value="P:inorganic ion homeostasis"/>
    <property type="evidence" value="ECO:0007669"/>
    <property type="project" value="UniProtKB-ARBA"/>
</dbReference>
<dbReference type="InterPro" id="IPR058533">
    <property type="entry name" value="Cation_efflux_TM"/>
</dbReference>
<evidence type="ECO:0000256" key="1">
    <source>
        <dbReference type="ARBA" id="ARBA00004141"/>
    </source>
</evidence>
<keyword evidence="3 7" id="KW-0812">Transmembrane</keyword>
<evidence type="ECO:0000259" key="8">
    <source>
        <dbReference type="Pfam" id="PF01545"/>
    </source>
</evidence>
<dbReference type="GO" id="GO:0016020">
    <property type="term" value="C:membrane"/>
    <property type="evidence" value="ECO:0007669"/>
    <property type="project" value="UniProtKB-SubCell"/>
</dbReference>
<dbReference type="Gene3D" id="1.20.1510.10">
    <property type="entry name" value="Cation efflux protein transmembrane domain"/>
    <property type="match status" value="1"/>
</dbReference>
<dbReference type="PANTHER" id="PTHR43840">
    <property type="entry name" value="MITOCHONDRIAL METAL TRANSPORTER 1-RELATED"/>
    <property type="match status" value="1"/>
</dbReference>
<dbReference type="SUPFAM" id="SSF161111">
    <property type="entry name" value="Cation efflux protein transmembrane domain-like"/>
    <property type="match status" value="1"/>
</dbReference>
<gene>
    <name evidence="9" type="ORF">BJ878DRAFT_488262</name>
</gene>
<evidence type="ECO:0000256" key="5">
    <source>
        <dbReference type="ARBA" id="ARBA00023136"/>
    </source>
</evidence>
<comment type="subcellular location">
    <subcellularLocation>
        <location evidence="1">Membrane</location>
        <topology evidence="1">Multi-pass membrane protein</topology>
    </subcellularLocation>
</comment>
<evidence type="ECO:0000256" key="6">
    <source>
        <dbReference type="SAM" id="MobiDB-lite"/>
    </source>
</evidence>
<organism evidence="9 10">
    <name type="scientific">Calycina marina</name>
    <dbReference type="NCBI Taxonomy" id="1763456"/>
    <lineage>
        <taxon>Eukaryota</taxon>
        <taxon>Fungi</taxon>
        <taxon>Dikarya</taxon>
        <taxon>Ascomycota</taxon>
        <taxon>Pezizomycotina</taxon>
        <taxon>Leotiomycetes</taxon>
        <taxon>Helotiales</taxon>
        <taxon>Pezizellaceae</taxon>
        <taxon>Calycina</taxon>
    </lineage>
</organism>
<evidence type="ECO:0000313" key="9">
    <source>
        <dbReference type="EMBL" id="KAG9248429.1"/>
    </source>
</evidence>
<dbReference type="FunFam" id="3.30.70.1350:FF:000004">
    <property type="entry name" value="Cation diffusion facilitator 10"/>
    <property type="match status" value="1"/>
</dbReference>
<protein>
    <recommendedName>
        <fullName evidence="8">Cation efflux protein transmembrane domain-containing protein</fullName>
    </recommendedName>
</protein>
<feature type="compositionally biased region" description="Low complexity" evidence="6">
    <location>
        <begin position="172"/>
        <end position="191"/>
    </location>
</feature>
<sequence>MPPSLDPHVGTTPIRGFLQVNDDNGPLAINGATLNSLIRSRGHGSTASLQALHRVSAQRTRRDSDDEDLESNAAPERRLSILNGPLMRSQRLIGNSNPRYRWESYWKTEEELKTMKKPLRKYYERTNSLIQQYIYIDRLLDSSLPHALLNEYNAEPQYTVEVPPTISEESFTSSPANISTSNSNTNLNGSNAMTKKVKRTPREIYKVSTEDSPLLDLDEDDDYTHRTKHVIPGMEDDSVESGDRIVKIAIYVNVAANAILLCGKIVVMVLTSSLSVLASLVDAALDFLSSGIVWTTTILIERHDQYKYPVGRRRLEPIGVLVFAVIMITSFFQVALECCSRLNSGDRSIIDLGLPAIIIMSTTIVIKGLCWFWCRLVKNSGVQALAQDAQTDVVFNIFSIIFPLVGFYAELWWLDALGGLLLSCYVMYNWAGTSAGHIRNLAGAAATSDERNVLLYLTMRFAKTIKQIQGLQAYHSGDKLNVEVDLVLDENVSLRDSHDLGESLQYVLESVPTVDRAFVHLDYLSWNLPTHMQQQGER</sequence>
<comment type="caution">
    <text evidence="9">The sequence shown here is derived from an EMBL/GenBank/DDBJ whole genome shotgun (WGS) entry which is preliminary data.</text>
</comment>
<dbReference type="InterPro" id="IPR036837">
    <property type="entry name" value="Cation_efflux_CTD_sf"/>
</dbReference>
<feature type="transmembrane region" description="Helical" evidence="7">
    <location>
        <begin position="394"/>
        <end position="414"/>
    </location>
</feature>
<dbReference type="GO" id="GO:0030003">
    <property type="term" value="P:intracellular monoatomic cation homeostasis"/>
    <property type="evidence" value="ECO:0007669"/>
    <property type="project" value="UniProtKB-ARBA"/>
</dbReference>
<evidence type="ECO:0000256" key="3">
    <source>
        <dbReference type="ARBA" id="ARBA00022692"/>
    </source>
</evidence>
<evidence type="ECO:0000256" key="4">
    <source>
        <dbReference type="ARBA" id="ARBA00022989"/>
    </source>
</evidence>
<dbReference type="GO" id="GO:0008324">
    <property type="term" value="F:monoatomic cation transmembrane transporter activity"/>
    <property type="evidence" value="ECO:0007669"/>
    <property type="project" value="InterPro"/>
</dbReference>
<keyword evidence="4 7" id="KW-1133">Transmembrane helix</keyword>
<dbReference type="AlphaFoldDB" id="A0A9P8CII6"/>
<keyword evidence="2" id="KW-0813">Transport</keyword>
<dbReference type="SUPFAM" id="SSF160240">
    <property type="entry name" value="Cation efflux protein cytoplasmic domain-like"/>
    <property type="match status" value="1"/>
</dbReference>
<reference evidence="9" key="1">
    <citation type="journal article" date="2021" name="IMA Fungus">
        <title>Genomic characterization of three marine fungi, including Emericellopsis atlantica sp. nov. with signatures of a generalist lifestyle and marine biomass degradation.</title>
        <authorList>
            <person name="Hagestad O.C."/>
            <person name="Hou L."/>
            <person name="Andersen J.H."/>
            <person name="Hansen E.H."/>
            <person name="Altermark B."/>
            <person name="Li C."/>
            <person name="Kuhnert E."/>
            <person name="Cox R.J."/>
            <person name="Crous P.W."/>
            <person name="Spatafora J.W."/>
            <person name="Lail K."/>
            <person name="Amirebrahimi M."/>
            <person name="Lipzen A."/>
            <person name="Pangilinan J."/>
            <person name="Andreopoulos W."/>
            <person name="Hayes R.D."/>
            <person name="Ng V."/>
            <person name="Grigoriev I.V."/>
            <person name="Jackson S.A."/>
            <person name="Sutton T.D.S."/>
            <person name="Dobson A.D.W."/>
            <person name="Rama T."/>
        </authorList>
    </citation>
    <scope>NUCLEOTIDE SEQUENCE</scope>
    <source>
        <strain evidence="9">TRa3180A</strain>
    </source>
</reference>
<dbReference type="InterPro" id="IPR050291">
    <property type="entry name" value="CDF_Transporter"/>
</dbReference>
<dbReference type="OrthoDB" id="78296at2759"/>
<dbReference type="Gene3D" id="3.30.70.1350">
    <property type="entry name" value="Cation efflux protein, cytoplasmic domain"/>
    <property type="match status" value="1"/>
</dbReference>
<name>A0A9P8CII6_9HELO</name>
<keyword evidence="10" id="KW-1185">Reference proteome</keyword>
<evidence type="ECO:0000256" key="2">
    <source>
        <dbReference type="ARBA" id="ARBA00022448"/>
    </source>
</evidence>
<dbReference type="Pfam" id="PF01545">
    <property type="entry name" value="Cation_efflux"/>
    <property type="match status" value="1"/>
</dbReference>
<feature type="domain" description="Cation efflux protein transmembrane" evidence="8">
    <location>
        <begin position="251"/>
        <end position="432"/>
    </location>
</feature>
<feature type="transmembrane region" description="Helical" evidence="7">
    <location>
        <begin position="248"/>
        <end position="270"/>
    </location>
</feature>
<dbReference type="EMBL" id="MU253749">
    <property type="protein sequence ID" value="KAG9248429.1"/>
    <property type="molecule type" value="Genomic_DNA"/>
</dbReference>
<evidence type="ECO:0000256" key="7">
    <source>
        <dbReference type="SAM" id="Phobius"/>
    </source>
</evidence>
<dbReference type="FunFam" id="1.20.1510.10:FF:000005">
    <property type="entry name" value="Putative Cation diffusion facilitator 1"/>
    <property type="match status" value="1"/>
</dbReference>
<accession>A0A9P8CII6</accession>